<keyword evidence="2" id="KW-0217">Developmental protein</keyword>
<dbReference type="GO" id="GO:0030154">
    <property type="term" value="P:cell differentiation"/>
    <property type="evidence" value="ECO:0007669"/>
    <property type="project" value="UniProtKB-KW"/>
</dbReference>
<reference evidence="10" key="1">
    <citation type="submission" date="2016-11" db="UniProtKB">
        <authorList>
            <consortium name="WormBaseParasite"/>
        </authorList>
    </citation>
    <scope>IDENTIFICATION</scope>
</reference>
<evidence type="ECO:0000256" key="4">
    <source>
        <dbReference type="ARBA" id="ARBA00022553"/>
    </source>
</evidence>
<evidence type="ECO:0000256" key="3">
    <source>
        <dbReference type="ARBA" id="ARBA00022490"/>
    </source>
</evidence>
<dbReference type="eggNOG" id="KOG3535">
    <property type="taxonomic scope" value="Eukaryota"/>
</dbReference>
<evidence type="ECO:0000256" key="2">
    <source>
        <dbReference type="ARBA" id="ARBA00022473"/>
    </source>
</evidence>
<dbReference type="InterPro" id="IPR011993">
    <property type="entry name" value="PH-like_dom_sf"/>
</dbReference>
<dbReference type="InterPro" id="IPR048561">
    <property type="entry name" value="Dab_PTB"/>
</dbReference>
<keyword evidence="6" id="KW-0175">Coiled coil</keyword>
<feature type="region of interest" description="Disordered" evidence="7">
    <location>
        <begin position="1"/>
        <end position="62"/>
    </location>
</feature>
<organism evidence="9 10">
    <name type="scientific">Bursaphelenchus xylophilus</name>
    <name type="common">Pinewood nematode worm</name>
    <name type="synonym">Aphelenchoides xylophilus</name>
    <dbReference type="NCBI Taxonomy" id="6326"/>
    <lineage>
        <taxon>Eukaryota</taxon>
        <taxon>Metazoa</taxon>
        <taxon>Ecdysozoa</taxon>
        <taxon>Nematoda</taxon>
        <taxon>Chromadorea</taxon>
        <taxon>Rhabditida</taxon>
        <taxon>Tylenchina</taxon>
        <taxon>Tylenchomorpha</taxon>
        <taxon>Aphelenchoidea</taxon>
        <taxon>Aphelenchoididae</taxon>
        <taxon>Bursaphelenchus</taxon>
    </lineage>
</organism>
<dbReference type="PANTHER" id="PTHR47695">
    <property type="entry name" value="PID DOMAIN-CONTAINING PROTEIN"/>
    <property type="match status" value="1"/>
</dbReference>
<evidence type="ECO:0000256" key="7">
    <source>
        <dbReference type="SAM" id="MobiDB-lite"/>
    </source>
</evidence>
<feature type="coiled-coil region" evidence="6">
    <location>
        <begin position="208"/>
        <end position="267"/>
    </location>
</feature>
<keyword evidence="3" id="KW-0963">Cytoplasm</keyword>
<comment type="subcellular location">
    <subcellularLocation>
        <location evidence="1">Cytoplasm</location>
    </subcellularLocation>
</comment>
<evidence type="ECO:0000256" key="6">
    <source>
        <dbReference type="SAM" id="Coils"/>
    </source>
</evidence>
<dbReference type="GO" id="GO:0005737">
    <property type="term" value="C:cytoplasm"/>
    <property type="evidence" value="ECO:0007669"/>
    <property type="project" value="UniProtKB-SubCell"/>
</dbReference>
<evidence type="ECO:0000313" key="10">
    <source>
        <dbReference type="WBParaSite" id="BXY_0280200.1"/>
    </source>
</evidence>
<dbReference type="PANTHER" id="PTHR47695:SF3">
    <property type="entry name" value="PID DOMAIN-CONTAINING PROTEIN"/>
    <property type="match status" value="1"/>
</dbReference>
<protein>
    <submittedName>
        <fullName evidence="10">PID domain-containing protein</fullName>
    </submittedName>
</protein>
<feature type="domain" description="PID" evidence="8">
    <location>
        <begin position="85"/>
        <end position="229"/>
    </location>
</feature>
<dbReference type="Pfam" id="PF00640">
    <property type="entry name" value="PID"/>
    <property type="match status" value="1"/>
</dbReference>
<dbReference type="SMART" id="SM00462">
    <property type="entry name" value="PTB"/>
    <property type="match status" value="1"/>
</dbReference>
<feature type="region of interest" description="Disordered" evidence="7">
    <location>
        <begin position="461"/>
        <end position="521"/>
    </location>
</feature>
<evidence type="ECO:0000256" key="1">
    <source>
        <dbReference type="ARBA" id="ARBA00004496"/>
    </source>
</evidence>
<dbReference type="Gene3D" id="2.30.29.30">
    <property type="entry name" value="Pleckstrin-homology domain (PH domain)/Phosphotyrosine-binding domain (PTB)"/>
    <property type="match status" value="1"/>
</dbReference>
<name>A0A1I7RQ11_BURXY</name>
<feature type="region of interest" description="Disordered" evidence="7">
    <location>
        <begin position="387"/>
        <end position="412"/>
    </location>
</feature>
<sequence length="521" mass="57182">MEEEEKEKMILIGNRFRRQKKSRGEGGGGGVRNVKMVAQQKIKDSSVEATDGSVKPGSPKSRLAMLKRSNKQKNAANNDPFRFQGNGVDFKGKLIGERDVAEARGDAMCAEAMRAAKLAVKQAGSHKQRIILNISIDGLKIKDEKSGAILYNFPVSKISFIARDTTDARAFGFIFGNAEGKYKFYGIKTAQTADNAVLSIRDMFQVVFEMKKKQIQEMKQKKEEEAAENMKKETNYRIEDGVPCADLLDLESELQVIEQGCNQLQNIPSMPEDSVDPFGDSFAPQPPSQPLFNASQPFNGDAFWGSPNAFNPAPQTYQQPPLQQQPFHVFPGTNPFANNAAPSLNAPDPFDTQSAQRVISAINTTQSYGLPQPPQRQPPALDVSNHAFSSRASSTNESNGQTSPEINWGISTSSASSFKENSAPSFEDKGFDDLAKRSIDNGRVTTLEEAFSKLVDMEKLVPTQNPPPETKKNPFEHIINPPKLSLNSLSGPAPAFSAVPNQPQLVQSTGGRDPFNDDFFN</sequence>
<dbReference type="Proteomes" id="UP000095284">
    <property type="component" value="Unplaced"/>
</dbReference>
<keyword evidence="4" id="KW-0597">Phosphoprotein</keyword>
<evidence type="ECO:0000259" key="8">
    <source>
        <dbReference type="PROSITE" id="PS01179"/>
    </source>
</evidence>
<keyword evidence="5" id="KW-0221">Differentiation</keyword>
<dbReference type="AlphaFoldDB" id="A0A1I7RQ11"/>
<proteinExistence type="predicted"/>
<dbReference type="PROSITE" id="PS01179">
    <property type="entry name" value="PID"/>
    <property type="match status" value="1"/>
</dbReference>
<dbReference type="InterPro" id="IPR006020">
    <property type="entry name" value="PTB/PI_dom"/>
</dbReference>
<dbReference type="WBParaSite" id="BXY_0280200.1">
    <property type="protein sequence ID" value="BXY_0280200.1"/>
    <property type="gene ID" value="BXY_0280200"/>
</dbReference>
<dbReference type="FunFam" id="2.30.29.30:FF:000262">
    <property type="entry name" value="Disabled, isoform F"/>
    <property type="match status" value="1"/>
</dbReference>
<evidence type="ECO:0000256" key="5">
    <source>
        <dbReference type="ARBA" id="ARBA00022782"/>
    </source>
</evidence>
<evidence type="ECO:0000313" key="9">
    <source>
        <dbReference type="Proteomes" id="UP000095284"/>
    </source>
</evidence>
<dbReference type="SUPFAM" id="SSF50729">
    <property type="entry name" value="PH domain-like"/>
    <property type="match status" value="1"/>
</dbReference>
<feature type="compositionally biased region" description="Polar residues" evidence="7">
    <location>
        <begin position="499"/>
        <end position="510"/>
    </location>
</feature>
<dbReference type="CDD" id="cd01215">
    <property type="entry name" value="PTB_Dab"/>
    <property type="match status" value="1"/>
</dbReference>
<accession>A0A1I7RQ11</accession>